<dbReference type="EMBL" id="JADOXO010000046">
    <property type="protein sequence ID" value="KAF9817251.1"/>
    <property type="molecule type" value="Genomic_DNA"/>
</dbReference>
<reference evidence="2" key="1">
    <citation type="submission" date="2020-11" db="EMBL/GenBank/DDBJ databases">
        <authorList>
            <person name="Koelle M."/>
            <person name="Horta M.A.C."/>
            <person name="Nowrousian M."/>
            <person name="Ohm R.A."/>
            <person name="Benz P."/>
            <person name="Pilgard A."/>
        </authorList>
    </citation>
    <scope>NUCLEOTIDE SEQUENCE</scope>
    <source>
        <strain evidence="2">FPRL280</strain>
    </source>
</reference>
<dbReference type="PANTHER" id="PTHR13246">
    <property type="entry name" value="ENDO BETA N-ACETYLGLUCOSAMINIDASE"/>
    <property type="match status" value="1"/>
</dbReference>
<dbReference type="GO" id="GO:0033925">
    <property type="term" value="F:mannosyl-glycoprotein endo-beta-N-acetylglucosaminidase activity"/>
    <property type="evidence" value="ECO:0007669"/>
    <property type="project" value="UniProtKB-EC"/>
</dbReference>
<dbReference type="GO" id="GO:0005829">
    <property type="term" value="C:cytosol"/>
    <property type="evidence" value="ECO:0007669"/>
    <property type="project" value="UniProtKB-SubCell"/>
</dbReference>
<evidence type="ECO:0000259" key="1">
    <source>
        <dbReference type="Pfam" id="PF03644"/>
    </source>
</evidence>
<evidence type="ECO:0000313" key="2">
    <source>
        <dbReference type="EMBL" id="KAF9817251.1"/>
    </source>
</evidence>
<dbReference type="Pfam" id="PF03644">
    <property type="entry name" value="Glyco_hydro_85"/>
    <property type="match status" value="1"/>
</dbReference>
<gene>
    <name evidence="2" type="ORF">IEO21_03615</name>
</gene>
<accession>A0A8H7U429</accession>
<feature type="domain" description="Cytosolic endo-beta-N-acetylglucosaminidase TIM barrel" evidence="1">
    <location>
        <begin position="77"/>
        <end position="413"/>
    </location>
</feature>
<proteinExistence type="predicted"/>
<organism evidence="2 3">
    <name type="scientific">Rhodonia placenta</name>
    <dbReference type="NCBI Taxonomy" id="104341"/>
    <lineage>
        <taxon>Eukaryota</taxon>
        <taxon>Fungi</taxon>
        <taxon>Dikarya</taxon>
        <taxon>Basidiomycota</taxon>
        <taxon>Agaricomycotina</taxon>
        <taxon>Agaricomycetes</taxon>
        <taxon>Polyporales</taxon>
        <taxon>Adustoporiaceae</taxon>
        <taxon>Rhodonia</taxon>
    </lineage>
</organism>
<comment type="caution">
    <text evidence="2">The sequence shown here is derived from an EMBL/GenBank/DDBJ whole genome shotgun (WGS) entry which is preliminary data.</text>
</comment>
<sequence>MPLRGSNHSPRVQDEAPFFDTLAELDDWASKPARRLNGIVDYHPRRPEVEGLSENRHGKLLVISIVLSQRPGGYTETASGLAYTFNFWSYCDTFVYFSHHRITVPPSGWTNAAHRQGVKMLGTLIFEGQGQEDCLRLLVGRLPQSDTGPAMPTSDTALPLSPHYALLLADLAHQRGFDGYLLNVECPLIGKIEQTRALSAWIAILESELRRKVGSHAQVIWYDSVVVTGDLRWQDRLNTYNLPFFIPSNGFFTNYTWPSSYPSLTAQYFLSLDPSLMLRPKSLRDIFVGVDVWGRGQHGGGGFGSYRALSHIDPQFLGLSAALFGQAWTWETEQDKPGFSWETWWAYERSLWLGAAQEGQHVATPPETRRQGEPECAHGPFKPITSFFLRLPPPNPADYPFLSWFSPGAGRAWFVRGTKVLETEAGWTDLDKNTSLGDLAWPRPTLQWEDGGELQPLPTVSSSLCMDDAWLGGSSLDLLMTVPASDAEDAFFRCLWIPVQSLSITSEQPYKMTMVFKVQSKTPVDFDIGLSMKLLAANLYGEFEVTPVSEPASEDPLNGWTRLDVEFSLPSDFPLDVLAAAGLIVGFAVEDPSQDIDISVRLGLLSVNPSSSTQNLSAHRPKILWVDYHRADNADSGSVAPGILTWDIAASFAPMSNIVIPSDREDPHPLWQLDRPFPPFVYFNVYALAHAVEGSAARPEDAAFIGTTGLTGQASQFYVDPACLPPTIAEASNMRFYVQGVTDRGHVLEWDRCAFVDVRVPR</sequence>
<dbReference type="PANTHER" id="PTHR13246:SF1">
    <property type="entry name" value="CYTOSOLIC ENDO-BETA-N-ACETYLGLUCOSAMINIDASE"/>
    <property type="match status" value="1"/>
</dbReference>
<dbReference type="Gene3D" id="2.60.120.260">
    <property type="entry name" value="Galactose-binding domain-like"/>
    <property type="match status" value="1"/>
</dbReference>
<dbReference type="InterPro" id="IPR005201">
    <property type="entry name" value="TIM_ENGase"/>
</dbReference>
<reference evidence="2" key="2">
    <citation type="journal article" name="Front. Microbiol.">
        <title>Degradative Capacity of Two Strains of Rhodonia placenta: From Phenotype to Genotype.</title>
        <authorList>
            <person name="Kolle M."/>
            <person name="Horta M.A.C."/>
            <person name="Nowrousian M."/>
            <person name="Ohm R.A."/>
            <person name="Benz J.P."/>
            <person name="Pilgard A."/>
        </authorList>
    </citation>
    <scope>NUCLEOTIDE SEQUENCE</scope>
    <source>
        <strain evidence="2">FPRL280</strain>
    </source>
</reference>
<dbReference type="Gene3D" id="3.20.20.80">
    <property type="entry name" value="Glycosidases"/>
    <property type="match status" value="1"/>
</dbReference>
<dbReference type="InterPro" id="IPR032979">
    <property type="entry name" value="ENGase"/>
</dbReference>
<dbReference type="Proteomes" id="UP000639403">
    <property type="component" value="Unassembled WGS sequence"/>
</dbReference>
<protein>
    <recommendedName>
        <fullName evidence="1">Cytosolic endo-beta-N-acetylglucosaminidase TIM barrel domain-containing protein</fullName>
    </recommendedName>
</protein>
<evidence type="ECO:0000313" key="3">
    <source>
        <dbReference type="Proteomes" id="UP000639403"/>
    </source>
</evidence>
<name>A0A8H7U429_9APHY</name>
<dbReference type="AlphaFoldDB" id="A0A8H7U429"/>